<protein>
    <submittedName>
        <fullName evidence="4">Uncharacterized protein</fullName>
    </submittedName>
</protein>
<reference evidence="4" key="1">
    <citation type="journal article" date="2020" name="bioRxiv">
        <title>Hybrid origin of Populus tomentosa Carr. identified through genome sequencing and phylogenomic analysis.</title>
        <authorList>
            <person name="An X."/>
            <person name="Gao K."/>
            <person name="Chen Z."/>
            <person name="Li J."/>
            <person name="Yang X."/>
            <person name="Yang X."/>
            <person name="Zhou J."/>
            <person name="Guo T."/>
            <person name="Zhao T."/>
            <person name="Huang S."/>
            <person name="Miao D."/>
            <person name="Khan W.U."/>
            <person name="Rao P."/>
            <person name="Ye M."/>
            <person name="Lei B."/>
            <person name="Liao W."/>
            <person name="Wang J."/>
            <person name="Ji L."/>
            <person name="Li Y."/>
            <person name="Guo B."/>
            <person name="Mustafa N.S."/>
            <person name="Li S."/>
            <person name="Yun Q."/>
            <person name="Keller S.R."/>
            <person name="Mao J."/>
            <person name="Zhang R."/>
            <person name="Strauss S.H."/>
        </authorList>
    </citation>
    <scope>NUCLEOTIDE SEQUENCE</scope>
    <source>
        <strain evidence="4">GM15</strain>
        <tissue evidence="4">Leaf</tissue>
    </source>
</reference>
<evidence type="ECO:0000256" key="3">
    <source>
        <dbReference type="SAM" id="Phobius"/>
    </source>
</evidence>
<dbReference type="PANTHER" id="PTHR31342">
    <property type="entry name" value="PROTEIN CHUP1, CHLOROPLASTIC"/>
    <property type="match status" value="1"/>
</dbReference>
<dbReference type="OrthoDB" id="687739at2759"/>
<name>A0A8X8CTW1_POPTO</name>
<evidence type="ECO:0000256" key="2">
    <source>
        <dbReference type="SAM" id="Coils"/>
    </source>
</evidence>
<accession>A0A8X8CTW1</accession>
<keyword evidence="3" id="KW-1133">Transmembrane helix</keyword>
<feature type="coiled-coil region" evidence="2">
    <location>
        <begin position="181"/>
        <end position="208"/>
    </location>
</feature>
<keyword evidence="3" id="KW-0472">Membrane</keyword>
<keyword evidence="5" id="KW-1185">Reference proteome</keyword>
<dbReference type="Proteomes" id="UP000886885">
    <property type="component" value="Chromosome 5A"/>
</dbReference>
<dbReference type="GO" id="GO:0055028">
    <property type="term" value="C:cortical microtubule"/>
    <property type="evidence" value="ECO:0007669"/>
    <property type="project" value="TreeGrafter"/>
</dbReference>
<dbReference type="AlphaFoldDB" id="A0A8X8CTW1"/>
<dbReference type="InterPro" id="IPR040265">
    <property type="entry name" value="CHUP1/IPGA1-like"/>
</dbReference>
<sequence length="476" mass="54871">MFKMGSTSSKTEVMKPLFLKAGIPLVLSVAGFAYARIVLRSTIAKPFSMQTTVSPVLDTIDSNDDFIDEASVHSLQSTSSPIKDDDHMITSSQVCSSTVASHIHFEEEILGLRNEIEELQKREHSLGIQFLRYRVMKEQDSVLEELKNMLLLETTRVSFLDREISLIEAQTQGFENFMVECRRVLEQIEFAKKENRLLERKVKKLSRRTREQSRVIGEKNARINGLEAEITRFCDALEMRTDAVKKLDDEVREFEAVVNRLQEEKNDLLVKLDAAESPASLISKVDFYLFLVLWCLLLIFLGYRILRFFSSLNLQIEAEGIGMEDYKRLVNELEQLHKDRAAETTELIYLRWSNACLRHELMRSHGQQQQLQLQIEDKKNYLELELVGREIADCDLEQQQHHEEPCLGVASSSKTYPKRKKLLKKLKKWVEGGDEGIQSNMDEKGKHEINCFGRHSVSEGAEEDHLMYSRRSCSSA</sequence>
<dbReference type="PANTHER" id="PTHR31342:SF10">
    <property type="entry name" value="CHUP1-LIKE PROTEIN"/>
    <property type="match status" value="1"/>
</dbReference>
<gene>
    <name evidence="4" type="ORF">POTOM_019059</name>
</gene>
<keyword evidence="3" id="KW-0812">Transmembrane</keyword>
<evidence type="ECO:0000313" key="4">
    <source>
        <dbReference type="EMBL" id="KAG6775581.1"/>
    </source>
</evidence>
<evidence type="ECO:0000313" key="5">
    <source>
        <dbReference type="Proteomes" id="UP000886885"/>
    </source>
</evidence>
<evidence type="ECO:0000256" key="1">
    <source>
        <dbReference type="ARBA" id="ARBA00023054"/>
    </source>
</evidence>
<proteinExistence type="predicted"/>
<feature type="transmembrane region" description="Helical" evidence="3">
    <location>
        <begin position="287"/>
        <end position="306"/>
    </location>
</feature>
<comment type="caution">
    <text evidence="4">The sequence shown here is derived from an EMBL/GenBank/DDBJ whole genome shotgun (WGS) entry which is preliminary data.</text>
</comment>
<keyword evidence="1 2" id="KW-0175">Coiled coil</keyword>
<dbReference type="EMBL" id="JAAWWB010000009">
    <property type="protein sequence ID" value="KAG6775581.1"/>
    <property type="molecule type" value="Genomic_DNA"/>
</dbReference>
<dbReference type="GO" id="GO:0072699">
    <property type="term" value="P:protein localization to cortical microtubule cytoskeleton"/>
    <property type="evidence" value="ECO:0007669"/>
    <property type="project" value="TreeGrafter"/>
</dbReference>
<organism evidence="4 5">
    <name type="scientific">Populus tomentosa</name>
    <name type="common">Chinese white poplar</name>
    <dbReference type="NCBI Taxonomy" id="118781"/>
    <lineage>
        <taxon>Eukaryota</taxon>
        <taxon>Viridiplantae</taxon>
        <taxon>Streptophyta</taxon>
        <taxon>Embryophyta</taxon>
        <taxon>Tracheophyta</taxon>
        <taxon>Spermatophyta</taxon>
        <taxon>Magnoliopsida</taxon>
        <taxon>eudicotyledons</taxon>
        <taxon>Gunneridae</taxon>
        <taxon>Pentapetalae</taxon>
        <taxon>rosids</taxon>
        <taxon>fabids</taxon>
        <taxon>Malpighiales</taxon>
        <taxon>Salicaceae</taxon>
        <taxon>Saliceae</taxon>
        <taxon>Populus</taxon>
    </lineage>
</organism>
<feature type="coiled-coil region" evidence="2">
    <location>
        <begin position="244"/>
        <end position="271"/>
    </location>
</feature>